<evidence type="ECO:0000313" key="8">
    <source>
        <dbReference type="EMBL" id="KAF5378652.1"/>
    </source>
</evidence>
<keyword evidence="3 6" id="KW-1133">Transmembrane helix</keyword>
<feature type="signal peptide" evidence="7">
    <location>
        <begin position="1"/>
        <end position="25"/>
    </location>
</feature>
<keyword evidence="2 6" id="KW-0812">Transmembrane</keyword>
<name>A0A8H5M2R6_9AGAR</name>
<keyword evidence="4 6" id="KW-0472">Membrane</keyword>
<accession>A0A8H5M2R6</accession>
<evidence type="ECO:0000256" key="2">
    <source>
        <dbReference type="ARBA" id="ARBA00022692"/>
    </source>
</evidence>
<protein>
    <submittedName>
        <fullName evidence="8">Uncharacterized protein</fullName>
    </submittedName>
</protein>
<dbReference type="GO" id="GO:0071944">
    <property type="term" value="C:cell periphery"/>
    <property type="evidence" value="ECO:0007669"/>
    <property type="project" value="UniProtKB-ARBA"/>
</dbReference>
<dbReference type="Proteomes" id="UP000518752">
    <property type="component" value="Unassembled WGS sequence"/>
</dbReference>
<evidence type="ECO:0000256" key="1">
    <source>
        <dbReference type="ARBA" id="ARBA00004167"/>
    </source>
</evidence>
<dbReference type="GO" id="GO:0016020">
    <property type="term" value="C:membrane"/>
    <property type="evidence" value="ECO:0007669"/>
    <property type="project" value="UniProtKB-SubCell"/>
</dbReference>
<evidence type="ECO:0000256" key="3">
    <source>
        <dbReference type="ARBA" id="ARBA00022989"/>
    </source>
</evidence>
<keyword evidence="9" id="KW-1185">Reference proteome</keyword>
<sequence>MRRKCLRRFLTTLFGPLSSTIHVSAICNGSNIGIGSLQRLSNGTAGWSFFDNSCNTVSFVDFTSAQNPCTSGIFSCSPAPVQFTGYLNQTDGSTYTCELEKSTIPESCDSTPIGSCCIKGNIDSSTPTTSTSPTSTLPTSTLPTFTVTTSSSLPSSGGSDKHSNTGAIVGGIIGGLAVLTILLLAVIFCLCRRPAVIAWRGEEGFLDDAPGISAYFIPYEVMAAAQQSGKDLSNRTFTSKRTDVVPNGSGGKSLEDGETGPGQPGPVNTEIALHDDFQRSQTEALRTIGVGVALALPAEAVAPDVAEELREEVDNIRREMEEMRMRTRLGPPPVYHSEAGYQ</sequence>
<evidence type="ECO:0000313" key="9">
    <source>
        <dbReference type="Proteomes" id="UP000518752"/>
    </source>
</evidence>
<organism evidence="8 9">
    <name type="scientific">Collybiopsis confluens</name>
    <dbReference type="NCBI Taxonomy" id="2823264"/>
    <lineage>
        <taxon>Eukaryota</taxon>
        <taxon>Fungi</taxon>
        <taxon>Dikarya</taxon>
        <taxon>Basidiomycota</taxon>
        <taxon>Agaricomycotina</taxon>
        <taxon>Agaricomycetes</taxon>
        <taxon>Agaricomycetidae</taxon>
        <taxon>Agaricales</taxon>
        <taxon>Marasmiineae</taxon>
        <taxon>Omphalotaceae</taxon>
        <taxon>Collybiopsis</taxon>
    </lineage>
</organism>
<proteinExistence type="predicted"/>
<dbReference type="PANTHER" id="PTHR15549">
    <property type="entry name" value="PAIRED IMMUNOGLOBULIN-LIKE TYPE 2 RECEPTOR"/>
    <property type="match status" value="1"/>
</dbReference>
<evidence type="ECO:0000256" key="7">
    <source>
        <dbReference type="SAM" id="SignalP"/>
    </source>
</evidence>
<dbReference type="EMBL" id="JAACJN010000075">
    <property type="protein sequence ID" value="KAF5378652.1"/>
    <property type="molecule type" value="Genomic_DNA"/>
</dbReference>
<dbReference type="AlphaFoldDB" id="A0A8H5M2R6"/>
<comment type="caution">
    <text evidence="8">The sequence shown here is derived from an EMBL/GenBank/DDBJ whole genome shotgun (WGS) entry which is preliminary data.</text>
</comment>
<comment type="subcellular location">
    <subcellularLocation>
        <location evidence="1">Membrane</location>
        <topology evidence="1">Single-pass membrane protein</topology>
    </subcellularLocation>
</comment>
<evidence type="ECO:0000256" key="6">
    <source>
        <dbReference type="SAM" id="Phobius"/>
    </source>
</evidence>
<reference evidence="8 9" key="1">
    <citation type="journal article" date="2020" name="ISME J.">
        <title>Uncovering the hidden diversity of litter-decomposition mechanisms in mushroom-forming fungi.</title>
        <authorList>
            <person name="Floudas D."/>
            <person name="Bentzer J."/>
            <person name="Ahren D."/>
            <person name="Johansson T."/>
            <person name="Persson P."/>
            <person name="Tunlid A."/>
        </authorList>
    </citation>
    <scope>NUCLEOTIDE SEQUENCE [LARGE SCALE GENOMIC DNA]</scope>
    <source>
        <strain evidence="8 9">CBS 406.79</strain>
    </source>
</reference>
<keyword evidence="7" id="KW-0732">Signal</keyword>
<evidence type="ECO:0000256" key="4">
    <source>
        <dbReference type="ARBA" id="ARBA00023136"/>
    </source>
</evidence>
<dbReference type="OrthoDB" id="5348716at2759"/>
<feature type="chain" id="PRO_5034950170" evidence="7">
    <location>
        <begin position="26"/>
        <end position="342"/>
    </location>
</feature>
<dbReference type="InterPro" id="IPR051694">
    <property type="entry name" value="Immunoregulatory_rcpt-like"/>
</dbReference>
<feature type="transmembrane region" description="Helical" evidence="6">
    <location>
        <begin position="168"/>
        <end position="191"/>
    </location>
</feature>
<feature type="region of interest" description="Disordered" evidence="5">
    <location>
        <begin position="230"/>
        <end position="270"/>
    </location>
</feature>
<evidence type="ECO:0000256" key="5">
    <source>
        <dbReference type="SAM" id="MobiDB-lite"/>
    </source>
</evidence>
<gene>
    <name evidence="8" type="ORF">D9757_009533</name>
</gene>
<feature type="compositionally biased region" description="Polar residues" evidence="5">
    <location>
        <begin position="230"/>
        <end position="239"/>
    </location>
</feature>